<reference evidence="1 2" key="1">
    <citation type="journal article" date="2010" name="Appl. Microbiol. Biotechnol.">
        <title>Genotypic diversity in Oenococcus oeni by high-density microarray comparative genome hybridization and whole genome sequencing.</title>
        <authorList>
            <person name="Borneman A.R."/>
            <person name="Bartowsky E.J."/>
            <person name="McCarthy J."/>
            <person name="Chambers P.J."/>
        </authorList>
    </citation>
    <scope>NUCLEOTIDE SEQUENCE [LARGE SCALE GENOMIC DNA]</scope>
    <source>
        <strain evidence="1 2">AWRIB429</strain>
    </source>
</reference>
<proteinExistence type="predicted"/>
<name>D3LCS9_OENOE</name>
<evidence type="ECO:0000313" key="2">
    <source>
        <dbReference type="Proteomes" id="UP000003075"/>
    </source>
</evidence>
<protein>
    <submittedName>
        <fullName evidence="1">Uncharacterized protein</fullName>
    </submittedName>
</protein>
<dbReference type="Proteomes" id="UP000003075">
    <property type="component" value="Unassembled WGS sequence"/>
</dbReference>
<organism evidence="1 2">
    <name type="scientific">Oenococcus oeni AWRIB429</name>
    <dbReference type="NCBI Taxonomy" id="655225"/>
    <lineage>
        <taxon>Bacteria</taxon>
        <taxon>Bacillati</taxon>
        <taxon>Bacillota</taxon>
        <taxon>Bacilli</taxon>
        <taxon>Lactobacillales</taxon>
        <taxon>Lactobacillaceae</taxon>
        <taxon>Oenococcus</taxon>
    </lineage>
</organism>
<sequence length="54" mass="6104">MLAQLANIFVHSRLPAADKPVFKRFNQFQVDDKLPILAADIGPEPLDFEQLEPV</sequence>
<evidence type="ECO:0000313" key="1">
    <source>
        <dbReference type="EMBL" id="EFD87313.1"/>
    </source>
</evidence>
<comment type="caution">
    <text evidence="1">The sequence shown here is derived from an EMBL/GenBank/DDBJ whole genome shotgun (WGS) entry which is preliminary data.</text>
</comment>
<dbReference type="AlphaFoldDB" id="D3LCS9"/>
<gene>
    <name evidence="1" type="ORF">AWRIB429_2159</name>
</gene>
<dbReference type="EMBL" id="ACSE01000055">
    <property type="protein sequence ID" value="EFD87313.1"/>
    <property type="molecule type" value="Genomic_DNA"/>
</dbReference>
<accession>D3LCS9</accession>